<feature type="transmembrane region" description="Helical" evidence="5">
    <location>
        <begin position="79"/>
        <end position="101"/>
    </location>
</feature>
<dbReference type="InterPro" id="IPR032808">
    <property type="entry name" value="DoxX"/>
</dbReference>
<sequence length="137" mass="15256">MKRFIENALESNGLWIIARLFLLVIFIASGLAKLIDFEGSLAEMRAAGLHPDWLFNIASAVVLISGSLLILFDRLVWLGAGMLAVFLFLTIVIVHTFWHFSGEYAKISLYFALEHTTVIGGLIITAIASHLRKKRQA</sequence>
<keyword evidence="7" id="KW-1185">Reference proteome</keyword>
<gene>
    <name evidence="6" type="ORF">Xbed_01588</name>
</gene>
<dbReference type="RefSeq" id="WP_086112398.1">
    <property type="nucleotide sequence ID" value="NZ_CAWNHF010000002.1"/>
</dbReference>
<dbReference type="Proteomes" id="UP000194204">
    <property type="component" value="Unassembled WGS sequence"/>
</dbReference>
<evidence type="ECO:0008006" key="8">
    <source>
        <dbReference type="Google" id="ProtNLM"/>
    </source>
</evidence>
<evidence type="ECO:0000256" key="1">
    <source>
        <dbReference type="ARBA" id="ARBA00004141"/>
    </source>
</evidence>
<keyword evidence="3 5" id="KW-1133">Transmembrane helix</keyword>
<dbReference type="Pfam" id="PF07681">
    <property type="entry name" value="DoxX"/>
    <property type="match status" value="1"/>
</dbReference>
<evidence type="ECO:0000313" key="6">
    <source>
        <dbReference type="EMBL" id="OTA20362.1"/>
    </source>
</evidence>
<evidence type="ECO:0000256" key="3">
    <source>
        <dbReference type="ARBA" id="ARBA00022989"/>
    </source>
</evidence>
<feature type="transmembrane region" description="Helical" evidence="5">
    <location>
        <begin position="53"/>
        <end position="72"/>
    </location>
</feature>
<dbReference type="EMBL" id="MUBK01000010">
    <property type="protein sequence ID" value="OTA20362.1"/>
    <property type="molecule type" value="Genomic_DNA"/>
</dbReference>
<feature type="transmembrane region" description="Helical" evidence="5">
    <location>
        <begin position="107"/>
        <end position="128"/>
    </location>
</feature>
<dbReference type="STRING" id="40578.Xbed_01588"/>
<comment type="caution">
    <text evidence="6">The sequence shown here is derived from an EMBL/GenBank/DDBJ whole genome shotgun (WGS) entry which is preliminary data.</text>
</comment>
<evidence type="ECO:0000256" key="5">
    <source>
        <dbReference type="SAM" id="Phobius"/>
    </source>
</evidence>
<dbReference type="GO" id="GO:0016020">
    <property type="term" value="C:membrane"/>
    <property type="evidence" value="ECO:0007669"/>
    <property type="project" value="UniProtKB-SubCell"/>
</dbReference>
<dbReference type="AlphaFoldDB" id="A0A1Y2SMV8"/>
<evidence type="ECO:0000313" key="7">
    <source>
        <dbReference type="Proteomes" id="UP000194204"/>
    </source>
</evidence>
<keyword evidence="2 5" id="KW-0812">Transmembrane</keyword>
<protein>
    <recommendedName>
        <fullName evidence="8">DoxX family protein</fullName>
    </recommendedName>
</protein>
<feature type="transmembrane region" description="Helical" evidence="5">
    <location>
        <begin position="12"/>
        <end position="33"/>
    </location>
</feature>
<comment type="subcellular location">
    <subcellularLocation>
        <location evidence="1">Membrane</location>
        <topology evidence="1">Multi-pass membrane protein</topology>
    </subcellularLocation>
</comment>
<organism evidence="6 7">
    <name type="scientific">Xenorhabdus beddingii</name>
    <dbReference type="NCBI Taxonomy" id="40578"/>
    <lineage>
        <taxon>Bacteria</taxon>
        <taxon>Pseudomonadati</taxon>
        <taxon>Pseudomonadota</taxon>
        <taxon>Gammaproteobacteria</taxon>
        <taxon>Enterobacterales</taxon>
        <taxon>Morganellaceae</taxon>
        <taxon>Xenorhabdus</taxon>
    </lineage>
</organism>
<name>A0A1Y2SMV8_9GAMM</name>
<dbReference type="OrthoDB" id="6522672at2"/>
<evidence type="ECO:0000256" key="2">
    <source>
        <dbReference type="ARBA" id="ARBA00022692"/>
    </source>
</evidence>
<proteinExistence type="predicted"/>
<evidence type="ECO:0000256" key="4">
    <source>
        <dbReference type="ARBA" id="ARBA00023136"/>
    </source>
</evidence>
<keyword evidence="4 5" id="KW-0472">Membrane</keyword>
<reference evidence="6 7" key="1">
    <citation type="submission" date="2017-01" db="EMBL/GenBank/DDBJ databases">
        <title>Deconstructing symbiosis and pathogenesis requirements using a combined genomic-metabolomic approach.</title>
        <authorList>
            <person name="Tobias N.J."/>
            <person name="Wolff H."/>
            <person name="Djahanschiri B."/>
            <person name="Ebersberger I."/>
            <person name="Bode H.B."/>
        </authorList>
    </citation>
    <scope>NUCLEOTIDE SEQUENCE [LARGE SCALE GENOMIC DNA]</scope>
    <source>
        <strain evidence="6 7">DSM 4764</strain>
    </source>
</reference>
<accession>A0A1Y2SMV8</accession>